<evidence type="ECO:0000313" key="4">
    <source>
        <dbReference type="EMBL" id="CAF0979216.1"/>
    </source>
</evidence>
<sequence length="85" mass="10024">RLDPALIRPGRVDYKQYVGHMSLYQLEQMFHRFYPLATQVQLDHFLQVTQSLNKPISAAQIQGFFMYNKDNIDDVIKNIEQLPNL</sequence>
<dbReference type="AlphaFoldDB" id="A0A8S2DK80"/>
<evidence type="ECO:0000256" key="1">
    <source>
        <dbReference type="ARBA" id="ARBA00022741"/>
    </source>
</evidence>
<dbReference type="EMBL" id="CAJNOK010005630">
    <property type="protein sequence ID" value="CAF0979216.1"/>
    <property type="molecule type" value="Genomic_DNA"/>
</dbReference>
<evidence type="ECO:0000259" key="3">
    <source>
        <dbReference type="Pfam" id="PF25426"/>
    </source>
</evidence>
<evidence type="ECO:0000313" key="6">
    <source>
        <dbReference type="Proteomes" id="UP000677228"/>
    </source>
</evidence>
<evidence type="ECO:0000313" key="5">
    <source>
        <dbReference type="EMBL" id="CAF3749878.1"/>
    </source>
</evidence>
<comment type="caution">
    <text evidence="4">The sequence shown here is derived from an EMBL/GenBank/DDBJ whole genome shotgun (WGS) entry which is preliminary data.</text>
</comment>
<dbReference type="Pfam" id="PF25426">
    <property type="entry name" value="AAA_lid_BCS1"/>
    <property type="match status" value="1"/>
</dbReference>
<name>A0A8S2DK80_9BILA</name>
<organism evidence="4 6">
    <name type="scientific">Didymodactylos carnosus</name>
    <dbReference type="NCBI Taxonomy" id="1234261"/>
    <lineage>
        <taxon>Eukaryota</taxon>
        <taxon>Metazoa</taxon>
        <taxon>Spiralia</taxon>
        <taxon>Gnathifera</taxon>
        <taxon>Rotifera</taxon>
        <taxon>Eurotatoria</taxon>
        <taxon>Bdelloidea</taxon>
        <taxon>Philodinida</taxon>
        <taxon>Philodinidae</taxon>
        <taxon>Didymodactylos</taxon>
    </lineage>
</organism>
<accession>A0A8S2DK80</accession>
<feature type="non-terminal residue" evidence="4">
    <location>
        <position position="1"/>
    </location>
</feature>
<dbReference type="Proteomes" id="UP000677228">
    <property type="component" value="Unassembled WGS sequence"/>
</dbReference>
<feature type="domain" description="Mitochondrial chaperone BCS1-like ATPase lid" evidence="3">
    <location>
        <begin position="24"/>
        <end position="81"/>
    </location>
</feature>
<dbReference type="Proteomes" id="UP000682733">
    <property type="component" value="Unassembled WGS sequence"/>
</dbReference>
<proteinExistence type="predicted"/>
<reference evidence="4" key="1">
    <citation type="submission" date="2021-02" db="EMBL/GenBank/DDBJ databases">
        <authorList>
            <person name="Nowell W R."/>
        </authorList>
    </citation>
    <scope>NUCLEOTIDE SEQUENCE</scope>
</reference>
<protein>
    <recommendedName>
        <fullName evidence="3">Mitochondrial chaperone BCS1-like ATPase lid domain-containing protein</fullName>
    </recommendedName>
</protein>
<evidence type="ECO:0000256" key="2">
    <source>
        <dbReference type="ARBA" id="ARBA00022840"/>
    </source>
</evidence>
<dbReference type="GO" id="GO:0005524">
    <property type="term" value="F:ATP binding"/>
    <property type="evidence" value="ECO:0007669"/>
    <property type="project" value="UniProtKB-KW"/>
</dbReference>
<keyword evidence="2" id="KW-0067">ATP-binding</keyword>
<dbReference type="EMBL" id="CAJOBA010005636">
    <property type="protein sequence ID" value="CAF3749878.1"/>
    <property type="molecule type" value="Genomic_DNA"/>
</dbReference>
<dbReference type="InterPro" id="IPR057495">
    <property type="entry name" value="AAA_lid_BCS1"/>
</dbReference>
<keyword evidence="1" id="KW-0547">Nucleotide-binding</keyword>
<gene>
    <name evidence="4" type="ORF">OVA965_LOCUS13496</name>
    <name evidence="5" type="ORF">TMI583_LOCUS13499</name>
</gene>